<dbReference type="PROSITE" id="PS51762">
    <property type="entry name" value="GH16_2"/>
    <property type="match status" value="1"/>
</dbReference>
<dbReference type="RefSeq" id="WP_171606010.1">
    <property type="nucleotide sequence ID" value="NZ_WHPF01000001.1"/>
</dbReference>
<accession>A0A8J8FAC9</accession>
<dbReference type="Proteomes" id="UP000598971">
    <property type="component" value="Unassembled WGS sequence"/>
</dbReference>
<gene>
    <name evidence="3" type="ORF">GD597_01425</name>
</gene>
<sequence length="281" mass="31171">MKTKIYQYLPILLLLAAVSCTDEKIIPPVKPVSPVIDLNWQFESTPVWEDNFDNGTTPDAAKWTAEVGAGGWGNNELQSYKATGNATVENGNLVITAKKESDAGRNYTSARLISKAKGDWTYGRYEVRAKLPSGRGTWPAIWLLNSDNFYGPWPTSGEIDIMEHVGYDQDNVHCTIHTASFNGQLNTQKSAGTIVSGASTAFHTYRVDWTPYSVTGYVDDVKYFTYINPNTGVSAWPFNKNFFMILNIAVGGNWGGAQGVDDSIFPQQLVIDYVRVYKIIQ</sequence>
<protein>
    <submittedName>
        <fullName evidence="3">Family 16 glycosylhydrolase</fullName>
    </submittedName>
</protein>
<dbReference type="InterPro" id="IPR000757">
    <property type="entry name" value="Beta-glucanase-like"/>
</dbReference>
<dbReference type="InterPro" id="IPR013320">
    <property type="entry name" value="ConA-like_dom_sf"/>
</dbReference>
<dbReference type="PANTHER" id="PTHR10963">
    <property type="entry name" value="GLYCOSYL HYDROLASE-RELATED"/>
    <property type="match status" value="1"/>
</dbReference>
<evidence type="ECO:0000313" key="3">
    <source>
        <dbReference type="EMBL" id="NNV54100.1"/>
    </source>
</evidence>
<dbReference type="PANTHER" id="PTHR10963:SF55">
    <property type="entry name" value="GLYCOSIDE HYDROLASE FAMILY 16 PROTEIN"/>
    <property type="match status" value="1"/>
</dbReference>
<dbReference type="PROSITE" id="PS51257">
    <property type="entry name" value="PROKAR_LIPOPROTEIN"/>
    <property type="match status" value="1"/>
</dbReference>
<organism evidence="3 4">
    <name type="scientific">Limnovirga soli</name>
    <dbReference type="NCBI Taxonomy" id="2656915"/>
    <lineage>
        <taxon>Bacteria</taxon>
        <taxon>Pseudomonadati</taxon>
        <taxon>Bacteroidota</taxon>
        <taxon>Chitinophagia</taxon>
        <taxon>Chitinophagales</taxon>
        <taxon>Chitinophagaceae</taxon>
        <taxon>Limnovirga</taxon>
    </lineage>
</organism>
<dbReference type="Pfam" id="PF00722">
    <property type="entry name" value="Glyco_hydro_16"/>
    <property type="match status" value="1"/>
</dbReference>
<comment type="similarity">
    <text evidence="1">Belongs to the glycosyl hydrolase 16 family.</text>
</comment>
<dbReference type="SUPFAM" id="SSF49899">
    <property type="entry name" value="Concanavalin A-like lectins/glucanases"/>
    <property type="match status" value="1"/>
</dbReference>
<dbReference type="Gene3D" id="2.60.120.200">
    <property type="match status" value="1"/>
</dbReference>
<reference evidence="3" key="1">
    <citation type="submission" date="2019-10" db="EMBL/GenBank/DDBJ databases">
        <title>Draft genome sequence of Panacibacter sp. KCS-6.</title>
        <authorList>
            <person name="Yim K.J."/>
        </authorList>
    </citation>
    <scope>NUCLEOTIDE SEQUENCE</scope>
    <source>
        <strain evidence="3">KCS-6</strain>
    </source>
</reference>
<evidence type="ECO:0000256" key="1">
    <source>
        <dbReference type="ARBA" id="ARBA00006865"/>
    </source>
</evidence>
<evidence type="ECO:0000313" key="4">
    <source>
        <dbReference type="Proteomes" id="UP000598971"/>
    </source>
</evidence>
<dbReference type="EMBL" id="WHPF01000001">
    <property type="protein sequence ID" value="NNV54100.1"/>
    <property type="molecule type" value="Genomic_DNA"/>
</dbReference>
<evidence type="ECO:0000259" key="2">
    <source>
        <dbReference type="PROSITE" id="PS51762"/>
    </source>
</evidence>
<name>A0A8J8FAC9_9BACT</name>
<dbReference type="GO" id="GO:0005975">
    <property type="term" value="P:carbohydrate metabolic process"/>
    <property type="evidence" value="ECO:0007669"/>
    <property type="project" value="InterPro"/>
</dbReference>
<dbReference type="CDD" id="cd08023">
    <property type="entry name" value="GH16_laminarinase_like"/>
    <property type="match status" value="1"/>
</dbReference>
<dbReference type="AlphaFoldDB" id="A0A8J8FAC9"/>
<dbReference type="InterPro" id="IPR050546">
    <property type="entry name" value="Glycosyl_Hydrlase_16"/>
</dbReference>
<keyword evidence="4" id="KW-1185">Reference proteome</keyword>
<dbReference type="GO" id="GO:0004553">
    <property type="term" value="F:hydrolase activity, hydrolyzing O-glycosyl compounds"/>
    <property type="evidence" value="ECO:0007669"/>
    <property type="project" value="InterPro"/>
</dbReference>
<proteinExistence type="inferred from homology"/>
<comment type="caution">
    <text evidence="3">The sequence shown here is derived from an EMBL/GenBank/DDBJ whole genome shotgun (WGS) entry which is preliminary data.</text>
</comment>
<feature type="domain" description="GH16" evidence="2">
    <location>
        <begin position="38"/>
        <end position="281"/>
    </location>
</feature>